<evidence type="ECO:0000313" key="5">
    <source>
        <dbReference type="Proteomes" id="UP000187499"/>
    </source>
</evidence>
<dbReference type="InterPro" id="IPR010982">
    <property type="entry name" value="Lambda_DNA-bd_dom_sf"/>
</dbReference>
<proteinExistence type="inferred from homology"/>
<dbReference type="SUPFAM" id="SSF47413">
    <property type="entry name" value="lambda repressor-like DNA-binding domains"/>
    <property type="match status" value="1"/>
</dbReference>
<dbReference type="InterPro" id="IPR013430">
    <property type="entry name" value="Toxin_antidote_HigA"/>
</dbReference>
<dbReference type="GO" id="GO:0003677">
    <property type="term" value="F:DNA binding"/>
    <property type="evidence" value="ECO:0007669"/>
    <property type="project" value="UniProtKB-KW"/>
</dbReference>
<dbReference type="AlphaFoldDB" id="A0A1P8Q1G6"/>
<dbReference type="PANTHER" id="PTHR36924:SF1">
    <property type="entry name" value="ANTITOXIN HIGA-1"/>
    <property type="match status" value="1"/>
</dbReference>
<keyword evidence="5" id="KW-1185">Reference proteome</keyword>
<gene>
    <name evidence="4" type="ORF">BTM29_03765</name>
</gene>
<organism evidence="4 5">
    <name type="scientific">Companilactobacillus allii</name>
    <dbReference type="NCBI Taxonomy" id="1847728"/>
    <lineage>
        <taxon>Bacteria</taxon>
        <taxon>Bacillati</taxon>
        <taxon>Bacillota</taxon>
        <taxon>Bacilli</taxon>
        <taxon>Lactobacillales</taxon>
        <taxon>Lactobacillaceae</taxon>
        <taxon>Companilactobacillus</taxon>
    </lineage>
</organism>
<reference evidence="5" key="1">
    <citation type="submission" date="2016-12" db="EMBL/GenBank/DDBJ databases">
        <authorList>
            <person name="Jung M.Y."/>
            <person name="Lee S.H."/>
        </authorList>
    </citation>
    <scope>NUCLEOTIDE SEQUENCE [LARGE SCALE GENOMIC DNA]</scope>
    <source>
        <strain evidence="5">WiKim39</strain>
    </source>
</reference>
<dbReference type="Proteomes" id="UP000187499">
    <property type="component" value="Chromosome"/>
</dbReference>
<protein>
    <submittedName>
        <fullName evidence="4">Addiction module antidote protein, HigA family</fullName>
    </submittedName>
</protein>
<dbReference type="InterPro" id="IPR010359">
    <property type="entry name" value="IrrE_HExxH"/>
</dbReference>
<evidence type="ECO:0000256" key="1">
    <source>
        <dbReference type="ARBA" id="ARBA00007227"/>
    </source>
</evidence>
<dbReference type="NCBIfam" id="TIGR02607">
    <property type="entry name" value="antidote_HigA"/>
    <property type="match status" value="1"/>
</dbReference>
<accession>A0A1P8Q1G6</accession>
<dbReference type="Pfam" id="PF01381">
    <property type="entry name" value="HTH_3"/>
    <property type="match status" value="1"/>
</dbReference>
<dbReference type="STRING" id="1847728.BTM29_03765"/>
<dbReference type="SMART" id="SM00530">
    <property type="entry name" value="HTH_XRE"/>
    <property type="match status" value="1"/>
</dbReference>
<evidence type="ECO:0000313" key="4">
    <source>
        <dbReference type="EMBL" id="APX71724.1"/>
    </source>
</evidence>
<sequence length="361" mass="41657">MSKEIVYKDLIAFHPGSYVEDIIDELNITQVEFAGRLGTSPKTISKIINGEDNISNDIANKLAKITGISVKTWINLQTNYDLKVIEIENKKDKDEEKIVSLIAFDYFKKNRFVYDKKYSIQEKIKTLRKLLRISDLSQLSNLSSSVSYRNTQAFSEKSIVNSNVMLELAIDEARNFTENKYTKNKLIEALPSIRKMSLEEPKEFYPKLKKILLECGIVLVGLPKLTNANLNGATKKFKNGSVLLLITDRNKRSDIFWFSLIHELGHIYNDDFYSDYKDDNSYKLKEETADRFALDFYIPQNVYDEFVKNGDFTKHSIDNFANNLGILPSIVVGRLQKDDYVSYKNKSLNSLKHSYSIVRTR</sequence>
<evidence type="ECO:0000256" key="2">
    <source>
        <dbReference type="ARBA" id="ARBA00023125"/>
    </source>
</evidence>
<dbReference type="OrthoDB" id="9796786at2"/>
<evidence type="ECO:0000259" key="3">
    <source>
        <dbReference type="PROSITE" id="PS50943"/>
    </source>
</evidence>
<dbReference type="PROSITE" id="PS50943">
    <property type="entry name" value="HTH_CROC1"/>
    <property type="match status" value="1"/>
</dbReference>
<dbReference type="RefSeq" id="WP_076614228.1">
    <property type="nucleotide sequence ID" value="NZ_CP019323.1"/>
</dbReference>
<dbReference type="EMBL" id="CP019323">
    <property type="protein sequence ID" value="APX71724.1"/>
    <property type="molecule type" value="Genomic_DNA"/>
</dbReference>
<name>A0A1P8Q1G6_9LACO</name>
<dbReference type="InterPro" id="IPR001387">
    <property type="entry name" value="Cro/C1-type_HTH"/>
</dbReference>
<dbReference type="PANTHER" id="PTHR36924">
    <property type="entry name" value="ANTITOXIN HIGA-1"/>
    <property type="match status" value="1"/>
</dbReference>
<dbReference type="Pfam" id="PF06114">
    <property type="entry name" value="Peptidase_M78"/>
    <property type="match status" value="1"/>
</dbReference>
<dbReference type="Gene3D" id="1.10.260.40">
    <property type="entry name" value="lambda repressor-like DNA-binding domains"/>
    <property type="match status" value="1"/>
</dbReference>
<dbReference type="CDD" id="cd00093">
    <property type="entry name" value="HTH_XRE"/>
    <property type="match status" value="1"/>
</dbReference>
<feature type="domain" description="HTH cro/C1-type" evidence="3">
    <location>
        <begin position="19"/>
        <end position="73"/>
    </location>
</feature>
<dbReference type="KEGG" id="lalw:BTM29_03765"/>
<keyword evidence="2" id="KW-0238">DNA-binding</keyword>
<comment type="similarity">
    <text evidence="1">Belongs to the short-chain fatty acyl-CoA assimilation regulator (ScfR) family.</text>
</comment>